<feature type="binding site" evidence="5">
    <location>
        <position position="2"/>
    </location>
    <ligand>
        <name>Fe cation</name>
        <dbReference type="ChEBI" id="CHEBI:24875"/>
        <note>catalytic</note>
    </ligand>
</feature>
<organism evidence="7 8">
    <name type="scientific">Ilex paraguariensis</name>
    <name type="common">yerba mate</name>
    <dbReference type="NCBI Taxonomy" id="185542"/>
    <lineage>
        <taxon>Eukaryota</taxon>
        <taxon>Viridiplantae</taxon>
        <taxon>Streptophyta</taxon>
        <taxon>Embryophyta</taxon>
        <taxon>Tracheophyta</taxon>
        <taxon>Spermatophyta</taxon>
        <taxon>Magnoliopsida</taxon>
        <taxon>eudicotyledons</taxon>
        <taxon>Gunneridae</taxon>
        <taxon>Pentapetalae</taxon>
        <taxon>asterids</taxon>
        <taxon>campanulids</taxon>
        <taxon>Aquifoliales</taxon>
        <taxon>Aquifoliaceae</taxon>
        <taxon>Ilex</taxon>
    </lineage>
</organism>
<dbReference type="EMBL" id="CAUOFW020007733">
    <property type="protein sequence ID" value="CAK9180487.1"/>
    <property type="molecule type" value="Genomic_DNA"/>
</dbReference>
<comment type="similarity">
    <text evidence="1">Belongs to the carotenoid oxygenase family.</text>
</comment>
<evidence type="ECO:0000256" key="3">
    <source>
        <dbReference type="ARBA" id="ARBA00022964"/>
    </source>
</evidence>
<proteinExistence type="inferred from homology"/>
<dbReference type="AlphaFoldDB" id="A0ABC8UHQ2"/>
<feature type="transmembrane region" description="Helical" evidence="6">
    <location>
        <begin position="89"/>
        <end position="106"/>
    </location>
</feature>
<evidence type="ECO:0000313" key="8">
    <source>
        <dbReference type="Proteomes" id="UP001642360"/>
    </source>
</evidence>
<accession>A0ABC8UHQ2</accession>
<keyword evidence="3" id="KW-0223">Dioxygenase</keyword>
<evidence type="ECO:0000256" key="6">
    <source>
        <dbReference type="SAM" id="Phobius"/>
    </source>
</evidence>
<evidence type="ECO:0000256" key="4">
    <source>
        <dbReference type="ARBA" id="ARBA00023004"/>
    </source>
</evidence>
<dbReference type="PANTHER" id="PTHR10543">
    <property type="entry name" value="BETA-CAROTENE DIOXYGENASE"/>
    <property type="match status" value="1"/>
</dbReference>
<dbReference type="Proteomes" id="UP001642360">
    <property type="component" value="Unassembled WGS sequence"/>
</dbReference>
<keyword evidence="6" id="KW-0472">Membrane</keyword>
<sequence length="210" mass="23406">MHAINAWDEDGGNTVVMVAPNVLSVEHTFERMNLIHDSVEKVKIDLKTGIVTRQPLSTRNLDFAVINPAYVGKKNSYTRLQITDSMKNFLVIKILSLTIVTIYIPMSFEYVYAAAMGDSTVFKLSGVVKLDVSLSEDDRRDCIVASRMFGPGCYGGEPFFVAKSPRNPQADEDDGYVLDYVHDENTGESKFLVMAAKSPDLVRESELNKL</sequence>
<dbReference type="InterPro" id="IPR004294">
    <property type="entry name" value="Carotenoid_Oase"/>
</dbReference>
<dbReference type="PANTHER" id="PTHR10543:SF46">
    <property type="entry name" value="CAROTENOID CLEAVAGE DIOXYGENASE 4, CHLOROPLASTIC-RELATED"/>
    <property type="match status" value="1"/>
</dbReference>
<keyword evidence="6" id="KW-0812">Transmembrane</keyword>
<evidence type="ECO:0000256" key="1">
    <source>
        <dbReference type="ARBA" id="ARBA00006787"/>
    </source>
</evidence>
<dbReference type="Pfam" id="PF03055">
    <property type="entry name" value="RPE65"/>
    <property type="match status" value="2"/>
</dbReference>
<keyword evidence="4 5" id="KW-0408">Iron</keyword>
<dbReference type="GO" id="GO:0051213">
    <property type="term" value="F:dioxygenase activity"/>
    <property type="evidence" value="ECO:0007669"/>
    <property type="project" value="UniProtKB-KW"/>
</dbReference>
<protein>
    <submittedName>
        <fullName evidence="7">Uncharacterized protein</fullName>
    </submittedName>
</protein>
<evidence type="ECO:0000313" key="7">
    <source>
        <dbReference type="EMBL" id="CAK9180487.1"/>
    </source>
</evidence>
<dbReference type="GO" id="GO:0046872">
    <property type="term" value="F:metal ion binding"/>
    <property type="evidence" value="ECO:0007669"/>
    <property type="project" value="UniProtKB-KW"/>
</dbReference>
<keyword evidence="8" id="KW-1185">Reference proteome</keyword>
<gene>
    <name evidence="7" type="ORF">ILEXP_LOCUS50487</name>
</gene>
<keyword evidence="3" id="KW-0560">Oxidoreductase</keyword>
<comment type="cofactor">
    <cofactor evidence="5">
        <name>Fe(2+)</name>
        <dbReference type="ChEBI" id="CHEBI:29033"/>
    </cofactor>
    <text evidence="5">Binds 1 Fe(2+) ion per subunit.</text>
</comment>
<name>A0ABC8UHQ2_9AQUA</name>
<keyword evidence="6" id="KW-1133">Transmembrane helix</keyword>
<evidence type="ECO:0000256" key="5">
    <source>
        <dbReference type="PIRSR" id="PIRSR604294-1"/>
    </source>
</evidence>
<keyword evidence="2 5" id="KW-0479">Metal-binding</keyword>
<comment type="caution">
    <text evidence="7">The sequence shown here is derived from an EMBL/GenBank/DDBJ whole genome shotgun (WGS) entry which is preliminary data.</text>
</comment>
<evidence type="ECO:0000256" key="2">
    <source>
        <dbReference type="ARBA" id="ARBA00022723"/>
    </source>
</evidence>
<reference evidence="7 8" key="1">
    <citation type="submission" date="2024-02" db="EMBL/GenBank/DDBJ databases">
        <authorList>
            <person name="Vignale AGUSTIN F."/>
            <person name="Sosa J E."/>
            <person name="Modenutti C."/>
        </authorList>
    </citation>
    <scope>NUCLEOTIDE SEQUENCE [LARGE SCALE GENOMIC DNA]</scope>
</reference>